<evidence type="ECO:0000256" key="2">
    <source>
        <dbReference type="SAM" id="SignalP"/>
    </source>
</evidence>
<dbReference type="Proteomes" id="UP000264036">
    <property type="component" value="Unassembled WGS sequence"/>
</dbReference>
<dbReference type="Pfam" id="PF03401">
    <property type="entry name" value="TctC"/>
    <property type="match status" value="1"/>
</dbReference>
<organism evidence="3 4">
    <name type="scientific">Advenella kashmirensis</name>
    <dbReference type="NCBI Taxonomy" id="310575"/>
    <lineage>
        <taxon>Bacteria</taxon>
        <taxon>Pseudomonadati</taxon>
        <taxon>Pseudomonadota</taxon>
        <taxon>Betaproteobacteria</taxon>
        <taxon>Burkholderiales</taxon>
        <taxon>Alcaligenaceae</taxon>
    </lineage>
</organism>
<keyword evidence="2" id="KW-0732">Signal</keyword>
<dbReference type="PANTHER" id="PTHR42928">
    <property type="entry name" value="TRICARBOXYLATE-BINDING PROTEIN"/>
    <property type="match status" value="1"/>
</dbReference>
<dbReference type="AlphaFoldDB" id="A0A356LKM0"/>
<dbReference type="EMBL" id="DOEK01000040">
    <property type="protein sequence ID" value="HBP31570.1"/>
    <property type="molecule type" value="Genomic_DNA"/>
</dbReference>
<evidence type="ECO:0000313" key="4">
    <source>
        <dbReference type="Proteomes" id="UP000264036"/>
    </source>
</evidence>
<comment type="caution">
    <text evidence="3">The sequence shown here is derived from an EMBL/GenBank/DDBJ whole genome shotgun (WGS) entry which is preliminary data.</text>
</comment>
<sequence length="324" mass="34723">MKTKCLGMTALTLALLSASSAVAAAYPDRPINLVVGYSAGGATDIIARLIAKGLSSQLGQTVIVENKPGANSNIGTEYVARAKNDGYTLLVGSIANTINRSLYKNLNYDYLKDFKSVGFIASIGNVLVVNPKKNINSVDEYISYAKKNPGKLTCASSGIGSSIHMSCELFKILTDTNILHIPYKGSGPAVNDLLGAQVDSMFDNIPSSVGRIKSNKLTPLAVTTEKRDPALPEVPTFKEQGIDNFLVSSWFAIAAPKGTDDKIISKLNDALNKVIASPEVKDSFAKNGYTAAPVENTPAYLDQFTRDEIAKWEKVVRQAKLQAN</sequence>
<dbReference type="SUPFAM" id="SSF53850">
    <property type="entry name" value="Periplasmic binding protein-like II"/>
    <property type="match status" value="1"/>
</dbReference>
<dbReference type="Gene3D" id="3.40.190.150">
    <property type="entry name" value="Bordetella uptake gene, domain 1"/>
    <property type="match status" value="1"/>
</dbReference>
<feature type="chain" id="PRO_5016883617" evidence="2">
    <location>
        <begin position="24"/>
        <end position="324"/>
    </location>
</feature>
<dbReference type="Gene3D" id="3.40.190.10">
    <property type="entry name" value="Periplasmic binding protein-like II"/>
    <property type="match status" value="1"/>
</dbReference>
<protein>
    <submittedName>
        <fullName evidence="3">MFS transporter</fullName>
    </submittedName>
</protein>
<feature type="signal peptide" evidence="2">
    <location>
        <begin position="1"/>
        <end position="23"/>
    </location>
</feature>
<dbReference type="InterPro" id="IPR005064">
    <property type="entry name" value="BUG"/>
</dbReference>
<name>A0A356LKM0_9BURK</name>
<evidence type="ECO:0000313" key="3">
    <source>
        <dbReference type="EMBL" id="HBP31570.1"/>
    </source>
</evidence>
<dbReference type="CDD" id="cd13578">
    <property type="entry name" value="PBP2_Bug27"/>
    <property type="match status" value="1"/>
</dbReference>
<evidence type="ECO:0000256" key="1">
    <source>
        <dbReference type="ARBA" id="ARBA00006987"/>
    </source>
</evidence>
<reference evidence="3 4" key="1">
    <citation type="journal article" date="2018" name="Nat. Biotechnol.">
        <title>A standardized bacterial taxonomy based on genome phylogeny substantially revises the tree of life.</title>
        <authorList>
            <person name="Parks D.H."/>
            <person name="Chuvochina M."/>
            <person name="Waite D.W."/>
            <person name="Rinke C."/>
            <person name="Skarshewski A."/>
            <person name="Chaumeil P.A."/>
            <person name="Hugenholtz P."/>
        </authorList>
    </citation>
    <scope>NUCLEOTIDE SEQUENCE [LARGE SCALE GENOMIC DNA]</scope>
    <source>
        <strain evidence="3">UBA10707</strain>
    </source>
</reference>
<proteinExistence type="inferred from homology"/>
<accession>A0A356LKM0</accession>
<dbReference type="PANTHER" id="PTHR42928:SF5">
    <property type="entry name" value="BLR1237 PROTEIN"/>
    <property type="match status" value="1"/>
</dbReference>
<comment type="similarity">
    <text evidence="1">Belongs to the UPF0065 (bug) family.</text>
</comment>
<dbReference type="PIRSF" id="PIRSF017082">
    <property type="entry name" value="YflP"/>
    <property type="match status" value="1"/>
</dbReference>
<gene>
    <name evidence="3" type="ORF">DD666_19435</name>
</gene>
<dbReference type="InterPro" id="IPR042100">
    <property type="entry name" value="Bug_dom1"/>
</dbReference>